<feature type="compositionally biased region" description="Low complexity" evidence="1">
    <location>
        <begin position="21"/>
        <end position="40"/>
    </location>
</feature>
<evidence type="ECO:0000256" key="1">
    <source>
        <dbReference type="SAM" id="MobiDB-lite"/>
    </source>
</evidence>
<comment type="caution">
    <text evidence="2">The sequence shown here is derived from an EMBL/GenBank/DDBJ whole genome shotgun (WGS) entry which is preliminary data.</text>
</comment>
<proteinExistence type="predicted"/>
<sequence length="91" mass="9845">MQKGEPSGDIDELFSQIKKALQSKQSKQATAAPAPSSAPKVVGHKDDIFGTGPQKQRRYDEEGLPIYTPDELDVGKGGDTPDCPFDCKCCF</sequence>
<dbReference type="PANTHER" id="PTHR34066:SF1">
    <property type="entry name" value="DUF1764 FAMILY PROTEIN"/>
    <property type="match status" value="1"/>
</dbReference>
<organism evidence="2 3">
    <name type="scientific">[Myrmecia] bisecta</name>
    <dbReference type="NCBI Taxonomy" id="41462"/>
    <lineage>
        <taxon>Eukaryota</taxon>
        <taxon>Viridiplantae</taxon>
        <taxon>Chlorophyta</taxon>
        <taxon>core chlorophytes</taxon>
        <taxon>Trebouxiophyceae</taxon>
        <taxon>Trebouxiales</taxon>
        <taxon>Trebouxiaceae</taxon>
        <taxon>Myrmecia</taxon>
    </lineage>
</organism>
<accession>A0AAW1R9I8</accession>
<protein>
    <submittedName>
        <fullName evidence="2">Uncharacterized protein</fullName>
    </submittedName>
</protein>
<dbReference type="Proteomes" id="UP001489004">
    <property type="component" value="Unassembled WGS sequence"/>
</dbReference>
<dbReference type="Pfam" id="PF08576">
    <property type="entry name" value="DUF1764"/>
    <property type="match status" value="1"/>
</dbReference>
<dbReference type="PANTHER" id="PTHR34066">
    <property type="entry name" value="GROWTH FACTOR 2"/>
    <property type="match status" value="1"/>
</dbReference>
<dbReference type="EMBL" id="JALJOR010000001">
    <property type="protein sequence ID" value="KAK9830433.1"/>
    <property type="molecule type" value="Genomic_DNA"/>
</dbReference>
<gene>
    <name evidence="2" type="ORF">WJX72_011742</name>
</gene>
<dbReference type="AlphaFoldDB" id="A0AAW1R9I8"/>
<evidence type="ECO:0000313" key="2">
    <source>
        <dbReference type="EMBL" id="KAK9830433.1"/>
    </source>
</evidence>
<evidence type="ECO:0000313" key="3">
    <source>
        <dbReference type="Proteomes" id="UP001489004"/>
    </source>
</evidence>
<name>A0AAW1R9I8_9CHLO</name>
<feature type="region of interest" description="Disordered" evidence="1">
    <location>
        <begin position="21"/>
        <end position="75"/>
    </location>
</feature>
<keyword evidence="3" id="KW-1185">Reference proteome</keyword>
<dbReference type="InterPro" id="IPR013885">
    <property type="entry name" value="DUF1764_euk"/>
</dbReference>
<reference evidence="2 3" key="1">
    <citation type="journal article" date="2024" name="Nat. Commun.">
        <title>Phylogenomics reveals the evolutionary origins of lichenization in chlorophyte algae.</title>
        <authorList>
            <person name="Puginier C."/>
            <person name="Libourel C."/>
            <person name="Otte J."/>
            <person name="Skaloud P."/>
            <person name="Haon M."/>
            <person name="Grisel S."/>
            <person name="Petersen M."/>
            <person name="Berrin J.G."/>
            <person name="Delaux P.M."/>
            <person name="Dal Grande F."/>
            <person name="Keller J."/>
        </authorList>
    </citation>
    <scope>NUCLEOTIDE SEQUENCE [LARGE SCALE GENOMIC DNA]</scope>
    <source>
        <strain evidence="2 3">SAG 2043</strain>
    </source>
</reference>